<comment type="subunit">
    <text evidence="6">Homodimer.</text>
</comment>
<dbReference type="Proteomes" id="UP000714380">
    <property type="component" value="Unassembled WGS sequence"/>
</dbReference>
<accession>A0ABS7ZQ10</accession>
<keyword evidence="4 6" id="KW-0520">NAD</keyword>
<dbReference type="InterPro" id="IPR050104">
    <property type="entry name" value="FMN-dep_NADH:Q_OxRdtase_AzoR1"/>
</dbReference>
<dbReference type="PANTHER" id="PTHR43741">
    <property type="entry name" value="FMN-DEPENDENT NADH-AZOREDUCTASE 1"/>
    <property type="match status" value="1"/>
</dbReference>
<name>A0ABS7ZQ10_9GAMM</name>
<evidence type="ECO:0000256" key="6">
    <source>
        <dbReference type="HAMAP-Rule" id="MF_01216"/>
    </source>
</evidence>
<protein>
    <recommendedName>
        <fullName evidence="6">FMN dependent NADH:quinone oxidoreductase</fullName>
        <ecNumber evidence="6">1.6.5.-</ecNumber>
    </recommendedName>
    <alternativeName>
        <fullName evidence="6">Azo-dye reductase</fullName>
    </alternativeName>
    <alternativeName>
        <fullName evidence="6">FMN-dependent NADH-azo compound oxidoreductase</fullName>
    </alternativeName>
    <alternativeName>
        <fullName evidence="6">FMN-dependent NADH-azoreductase</fullName>
        <ecNumber evidence="6">1.7.1.17</ecNumber>
    </alternativeName>
</protein>
<dbReference type="EMBL" id="JAEDAH010000043">
    <property type="protein sequence ID" value="MCA6063801.1"/>
    <property type="molecule type" value="Genomic_DNA"/>
</dbReference>
<evidence type="ECO:0000313" key="9">
    <source>
        <dbReference type="Proteomes" id="UP000714380"/>
    </source>
</evidence>
<feature type="domain" description="Flavodoxin-like fold" evidence="7">
    <location>
        <begin position="3"/>
        <end position="197"/>
    </location>
</feature>
<dbReference type="InterPro" id="IPR023048">
    <property type="entry name" value="NADH:quinone_OxRdtase_FMN_depd"/>
</dbReference>
<evidence type="ECO:0000256" key="5">
    <source>
        <dbReference type="ARBA" id="ARBA00048542"/>
    </source>
</evidence>
<reference evidence="8 9" key="1">
    <citation type="submission" date="2020-12" db="EMBL/GenBank/DDBJ databases">
        <title>Novel Thalassolituus-related marine hydrocarbonoclastic bacteria mediated algae-derived hydrocarbons mineralization in twilight zone of the northern South China Sea.</title>
        <authorList>
            <person name="Dong C."/>
        </authorList>
    </citation>
    <scope>NUCLEOTIDE SEQUENCE [LARGE SCALE GENOMIC DNA]</scope>
    <source>
        <strain evidence="8 9">IMCC1826</strain>
    </source>
</reference>
<evidence type="ECO:0000259" key="7">
    <source>
        <dbReference type="Pfam" id="PF02525"/>
    </source>
</evidence>
<dbReference type="HAMAP" id="MF_01216">
    <property type="entry name" value="Azoreductase_type1"/>
    <property type="match status" value="1"/>
</dbReference>
<comment type="caution">
    <text evidence="8">The sequence shown here is derived from an EMBL/GenBank/DDBJ whole genome shotgun (WGS) entry which is preliminary data.</text>
</comment>
<comment type="function">
    <text evidence="6">Quinone reductase that provides resistance to thiol-specific stress caused by electrophilic quinones.</text>
</comment>
<dbReference type="Gene3D" id="3.40.50.360">
    <property type="match status" value="1"/>
</dbReference>
<dbReference type="EC" id="1.7.1.17" evidence="6"/>
<dbReference type="EC" id="1.6.5.-" evidence="6"/>
<comment type="caution">
    <text evidence="6">Lacks conserved residue(s) required for the propagation of feature annotation.</text>
</comment>
<gene>
    <name evidence="6" type="primary">azoR</name>
    <name evidence="8" type="ORF">I9W95_09295</name>
</gene>
<dbReference type="Pfam" id="PF02525">
    <property type="entry name" value="Flavodoxin_2"/>
    <property type="match status" value="1"/>
</dbReference>
<evidence type="ECO:0000256" key="3">
    <source>
        <dbReference type="ARBA" id="ARBA00023002"/>
    </source>
</evidence>
<comment type="cofactor">
    <cofactor evidence="6">
        <name>FMN</name>
        <dbReference type="ChEBI" id="CHEBI:58210"/>
    </cofactor>
    <text evidence="6">Binds 1 FMN per subunit.</text>
</comment>
<comment type="similarity">
    <text evidence="6">Belongs to the azoreductase type 1 family.</text>
</comment>
<feature type="binding site" evidence="6">
    <location>
        <position position="10"/>
    </location>
    <ligand>
        <name>FMN</name>
        <dbReference type="ChEBI" id="CHEBI:58210"/>
    </ligand>
</feature>
<dbReference type="SUPFAM" id="SSF52218">
    <property type="entry name" value="Flavoproteins"/>
    <property type="match status" value="1"/>
</dbReference>
<organism evidence="8 9">
    <name type="scientific">Thalassolituus marinus</name>
    <dbReference type="NCBI Taxonomy" id="671053"/>
    <lineage>
        <taxon>Bacteria</taxon>
        <taxon>Pseudomonadati</taxon>
        <taxon>Pseudomonadota</taxon>
        <taxon>Gammaproteobacteria</taxon>
        <taxon>Oceanospirillales</taxon>
        <taxon>Oceanospirillaceae</taxon>
        <taxon>Thalassolituus</taxon>
    </lineage>
</organism>
<sequence>MATLLYVKGSIFGDHGQSSQLADKLIANWKAKNPGGDVVVRDLSVDVPPYLDAERVTALFTAADQQSDEQKAVTAYSDNLINEIRSADAIVLGMPMYNFTIPAQLKSYLDHLCRAGVTFKYTENGAVGLLENKPVYVVTARGGHYKGTEMDTQTPFIKTILGFIGLTDVTMIHAEGLNMGDEAKAAALSAAGKELETLF</sequence>
<comment type="function">
    <text evidence="6">Also exhibits azoreductase activity. Catalyzes the reductive cleavage of the azo bond in aromatic azo compounds to the corresponding amines.</text>
</comment>
<evidence type="ECO:0000256" key="1">
    <source>
        <dbReference type="ARBA" id="ARBA00022630"/>
    </source>
</evidence>
<keyword evidence="1 6" id="KW-0285">Flavoprotein</keyword>
<evidence type="ECO:0000313" key="8">
    <source>
        <dbReference type="EMBL" id="MCA6063801.1"/>
    </source>
</evidence>
<dbReference type="RefSeq" id="WP_225674157.1">
    <property type="nucleotide sequence ID" value="NZ_JAEDAH010000043.1"/>
</dbReference>
<dbReference type="InterPro" id="IPR003680">
    <property type="entry name" value="Flavodoxin_fold"/>
</dbReference>
<keyword evidence="9" id="KW-1185">Reference proteome</keyword>
<evidence type="ECO:0000256" key="4">
    <source>
        <dbReference type="ARBA" id="ARBA00023027"/>
    </source>
</evidence>
<keyword evidence="3 6" id="KW-0560">Oxidoreductase</keyword>
<dbReference type="InterPro" id="IPR029039">
    <property type="entry name" value="Flavoprotein-like_sf"/>
</dbReference>
<feature type="binding site" evidence="6">
    <location>
        <begin position="96"/>
        <end position="99"/>
    </location>
    <ligand>
        <name>FMN</name>
        <dbReference type="ChEBI" id="CHEBI:58210"/>
    </ligand>
</feature>
<dbReference type="PANTHER" id="PTHR43741:SF2">
    <property type="entry name" value="FMN-DEPENDENT NADH:QUINONE OXIDOREDUCTASE"/>
    <property type="match status" value="1"/>
</dbReference>
<comment type="catalytic activity">
    <reaction evidence="6">
        <text>2 a quinone + NADH + H(+) = 2 a 1,4-benzosemiquinone + NAD(+)</text>
        <dbReference type="Rhea" id="RHEA:65952"/>
        <dbReference type="ChEBI" id="CHEBI:15378"/>
        <dbReference type="ChEBI" id="CHEBI:57540"/>
        <dbReference type="ChEBI" id="CHEBI:57945"/>
        <dbReference type="ChEBI" id="CHEBI:132124"/>
        <dbReference type="ChEBI" id="CHEBI:134225"/>
    </reaction>
</comment>
<evidence type="ECO:0000256" key="2">
    <source>
        <dbReference type="ARBA" id="ARBA00022643"/>
    </source>
</evidence>
<proteinExistence type="inferred from homology"/>
<comment type="catalytic activity">
    <reaction evidence="5">
        <text>N,N-dimethyl-1,4-phenylenediamine + anthranilate + 2 NAD(+) = 2-(4-dimethylaminophenyl)diazenylbenzoate + 2 NADH + 2 H(+)</text>
        <dbReference type="Rhea" id="RHEA:55872"/>
        <dbReference type="ChEBI" id="CHEBI:15378"/>
        <dbReference type="ChEBI" id="CHEBI:15783"/>
        <dbReference type="ChEBI" id="CHEBI:16567"/>
        <dbReference type="ChEBI" id="CHEBI:57540"/>
        <dbReference type="ChEBI" id="CHEBI:57945"/>
        <dbReference type="ChEBI" id="CHEBI:71579"/>
        <dbReference type="EC" id="1.7.1.17"/>
    </reaction>
    <physiologicalReaction direction="right-to-left" evidence="5">
        <dbReference type="Rhea" id="RHEA:55874"/>
    </physiologicalReaction>
</comment>
<keyword evidence="2 6" id="KW-0288">FMN</keyword>